<dbReference type="EMBL" id="AZCX01000010">
    <property type="protein sequence ID" value="KRK47256.1"/>
    <property type="molecule type" value="Genomic_DNA"/>
</dbReference>
<dbReference type="GO" id="GO:0006576">
    <property type="term" value="P:biogenic amine metabolic process"/>
    <property type="evidence" value="ECO:0007669"/>
    <property type="project" value="InterPro"/>
</dbReference>
<keyword evidence="3" id="KW-1185">Reference proteome</keyword>
<comment type="caution">
    <text evidence="2">The sequence shown here is derived from an EMBL/GenBank/DDBJ whole genome shotgun (WGS) entry which is preliminary data.</text>
</comment>
<accession>A0A0R1HLQ1</accession>
<dbReference type="Gene3D" id="3.40.50.300">
    <property type="entry name" value="P-loop containing nucleotide triphosphate hydrolases"/>
    <property type="match status" value="1"/>
</dbReference>
<dbReference type="Pfam" id="PF10662">
    <property type="entry name" value="PduV-EutP"/>
    <property type="match status" value="1"/>
</dbReference>
<dbReference type="PIRSF" id="PIRSF036409">
    <property type="entry name" value="EutP_PduV"/>
    <property type="match status" value="1"/>
</dbReference>
<dbReference type="RefSeq" id="WP_235804756.1">
    <property type="nucleotide sequence ID" value="NZ_AZCX01000010.1"/>
</dbReference>
<evidence type="ECO:0000313" key="2">
    <source>
        <dbReference type="EMBL" id="KRK47256.1"/>
    </source>
</evidence>
<dbReference type="InterPro" id="IPR012381">
    <property type="entry name" value="EutP_PduV"/>
</dbReference>
<gene>
    <name evidence="2" type="ORF">FC96_GL000526</name>
</gene>
<dbReference type="SUPFAM" id="SSF52540">
    <property type="entry name" value="P-loop containing nucleoside triphosphate hydrolases"/>
    <property type="match status" value="1"/>
</dbReference>
<organism evidence="2 3">
    <name type="scientific">Secundilactobacillus kimchicus JCM 15530</name>
    <dbReference type="NCBI Taxonomy" id="1302272"/>
    <lineage>
        <taxon>Bacteria</taxon>
        <taxon>Bacillati</taxon>
        <taxon>Bacillota</taxon>
        <taxon>Bacilli</taxon>
        <taxon>Lactobacillales</taxon>
        <taxon>Lactobacillaceae</taxon>
        <taxon>Secundilactobacillus</taxon>
    </lineage>
</organism>
<dbReference type="Proteomes" id="UP000050911">
    <property type="component" value="Unassembled WGS sequence"/>
</dbReference>
<dbReference type="PANTHER" id="PTHR40453">
    <property type="entry name" value="PROTEIN YOEF"/>
    <property type="match status" value="1"/>
</dbReference>
<dbReference type="PANTHER" id="PTHR40453:SF1">
    <property type="entry name" value="PROTEIN YOEF"/>
    <property type="match status" value="1"/>
</dbReference>
<keyword evidence="1" id="KW-0547">Nucleotide-binding</keyword>
<protein>
    <submittedName>
        <fullName evidence="2">Ethanolamine utilization protein, EutP</fullName>
    </submittedName>
</protein>
<dbReference type="AlphaFoldDB" id="A0A0R1HLQ1"/>
<comment type="similarity">
    <text evidence="1">Belongs to the EutP/PduV family.</text>
</comment>
<evidence type="ECO:0000313" key="3">
    <source>
        <dbReference type="Proteomes" id="UP000050911"/>
    </source>
</evidence>
<dbReference type="GO" id="GO:0005524">
    <property type="term" value="F:ATP binding"/>
    <property type="evidence" value="ECO:0007669"/>
    <property type="project" value="UniProtKB-UniRule"/>
</dbReference>
<reference evidence="2 3" key="1">
    <citation type="journal article" date="2015" name="Genome Announc.">
        <title>Expanding the biotechnology potential of lactobacilli through comparative genomics of 213 strains and associated genera.</title>
        <authorList>
            <person name="Sun Z."/>
            <person name="Harris H.M."/>
            <person name="McCann A."/>
            <person name="Guo C."/>
            <person name="Argimon S."/>
            <person name="Zhang W."/>
            <person name="Yang X."/>
            <person name="Jeffery I.B."/>
            <person name="Cooney J.C."/>
            <person name="Kagawa T.F."/>
            <person name="Liu W."/>
            <person name="Song Y."/>
            <person name="Salvetti E."/>
            <person name="Wrobel A."/>
            <person name="Rasinkangas P."/>
            <person name="Parkhill J."/>
            <person name="Rea M.C."/>
            <person name="O'Sullivan O."/>
            <person name="Ritari J."/>
            <person name="Douillard F.P."/>
            <person name="Paul Ross R."/>
            <person name="Yang R."/>
            <person name="Briner A.E."/>
            <person name="Felis G.E."/>
            <person name="de Vos W.M."/>
            <person name="Barrangou R."/>
            <person name="Klaenhammer T.R."/>
            <person name="Caufield P.W."/>
            <person name="Cui Y."/>
            <person name="Zhang H."/>
            <person name="O'Toole P.W."/>
        </authorList>
    </citation>
    <scope>NUCLEOTIDE SEQUENCE [LARGE SCALE GENOMIC DNA]</scope>
    <source>
        <strain evidence="2 3">JCM 15530</strain>
    </source>
</reference>
<dbReference type="STRING" id="1302272.FC96_GL000526"/>
<dbReference type="PATRIC" id="fig|1302272.5.peg.524"/>
<dbReference type="InterPro" id="IPR027417">
    <property type="entry name" value="P-loop_NTPase"/>
</dbReference>
<name>A0A0R1HLQ1_9LACO</name>
<sequence length="158" mass="17677">MMKKRPMFVGPIGCGKTSTIQRLTHQEFKYNKTQSVEFFQDYIDTPGEYIEHRRMYTNIATTAMDANVVVIILGVNDQRLIFPQGFSTMFAMPMIGVVNKMDLVNYDVQHPDYLRVAAQLKAAGAKEIVAVSAKDGENIPVLEEAIKKAASKESNTAK</sequence>
<evidence type="ECO:0000256" key="1">
    <source>
        <dbReference type="PIRNR" id="PIRNR036409"/>
    </source>
</evidence>
<proteinExistence type="inferred from homology"/>
<dbReference type="CDD" id="cd00882">
    <property type="entry name" value="Ras_like_GTPase"/>
    <property type="match status" value="1"/>
</dbReference>